<dbReference type="RefSeq" id="WP_184213483.1">
    <property type="nucleotide sequence ID" value="NZ_JACHIP010000001.1"/>
</dbReference>
<name>A0A7W8E1R9_9BACT</name>
<organism evidence="2 3">
    <name type="scientific">Granulicella aggregans</name>
    <dbReference type="NCBI Taxonomy" id="474949"/>
    <lineage>
        <taxon>Bacteria</taxon>
        <taxon>Pseudomonadati</taxon>
        <taxon>Acidobacteriota</taxon>
        <taxon>Terriglobia</taxon>
        <taxon>Terriglobales</taxon>
        <taxon>Acidobacteriaceae</taxon>
        <taxon>Granulicella</taxon>
    </lineage>
</organism>
<accession>A0A7W8E1R9</accession>
<protein>
    <submittedName>
        <fullName evidence="2">Metal-sulfur cluster biosynthetic enzyme</fullName>
    </submittedName>
</protein>
<gene>
    <name evidence="2" type="ORF">HDF16_000396</name>
</gene>
<comment type="caution">
    <text evidence="2">The sequence shown here is derived from an EMBL/GenBank/DDBJ whole genome shotgun (WGS) entry which is preliminary data.</text>
</comment>
<evidence type="ECO:0000313" key="3">
    <source>
        <dbReference type="Proteomes" id="UP000540989"/>
    </source>
</evidence>
<dbReference type="Pfam" id="PF01883">
    <property type="entry name" value="FeS_assembly_P"/>
    <property type="match status" value="1"/>
</dbReference>
<keyword evidence="3" id="KW-1185">Reference proteome</keyword>
<dbReference type="EMBL" id="JACHIP010000001">
    <property type="protein sequence ID" value="MBB5055727.1"/>
    <property type="molecule type" value="Genomic_DNA"/>
</dbReference>
<dbReference type="Proteomes" id="UP000540989">
    <property type="component" value="Unassembled WGS sequence"/>
</dbReference>
<feature type="domain" description="MIP18 family-like" evidence="1">
    <location>
        <begin position="7"/>
        <end position="38"/>
    </location>
</feature>
<sequence>MNQKITEDSIRDALRDCYDPEVPCNIVDLGLVYSVAVAPDPDAPGAGIPGVPPRHKIHISLTLTSKGCPAHTQIIAQIEGRLSAFETVSQTSVDLVWEPAWSPARISPEGRKLLGIEP</sequence>
<proteinExistence type="predicted"/>
<evidence type="ECO:0000313" key="2">
    <source>
        <dbReference type="EMBL" id="MBB5055727.1"/>
    </source>
</evidence>
<dbReference type="InterPro" id="IPR034904">
    <property type="entry name" value="FSCA_dom_sf"/>
</dbReference>
<dbReference type="PANTHER" id="PTHR42831">
    <property type="entry name" value="FE-S PROTEIN MATURATION AUXILIARY FACTOR YITW"/>
    <property type="match status" value="1"/>
</dbReference>
<dbReference type="InterPro" id="IPR002744">
    <property type="entry name" value="MIP18-like"/>
</dbReference>
<dbReference type="Gene3D" id="3.30.300.130">
    <property type="entry name" value="Fe-S cluster assembly (FSCA)"/>
    <property type="match status" value="1"/>
</dbReference>
<dbReference type="SUPFAM" id="SSF117916">
    <property type="entry name" value="Fe-S cluster assembly (FSCA) domain-like"/>
    <property type="match status" value="1"/>
</dbReference>
<dbReference type="AlphaFoldDB" id="A0A7W8E1R9"/>
<dbReference type="PANTHER" id="PTHR42831:SF1">
    <property type="entry name" value="FE-S PROTEIN MATURATION AUXILIARY FACTOR YITW"/>
    <property type="match status" value="1"/>
</dbReference>
<evidence type="ECO:0000259" key="1">
    <source>
        <dbReference type="Pfam" id="PF01883"/>
    </source>
</evidence>
<reference evidence="2 3" key="1">
    <citation type="submission" date="2020-08" db="EMBL/GenBank/DDBJ databases">
        <title>Genomic Encyclopedia of Type Strains, Phase IV (KMG-V): Genome sequencing to study the core and pangenomes of soil and plant-associated prokaryotes.</title>
        <authorList>
            <person name="Whitman W."/>
        </authorList>
    </citation>
    <scope>NUCLEOTIDE SEQUENCE [LARGE SCALE GENOMIC DNA]</scope>
    <source>
        <strain evidence="2 3">M8UP14</strain>
    </source>
</reference>
<dbReference type="InterPro" id="IPR052339">
    <property type="entry name" value="Fe-S_Maturation_MIP18"/>
</dbReference>